<evidence type="ECO:0000256" key="1">
    <source>
        <dbReference type="ARBA" id="ARBA00023015"/>
    </source>
</evidence>
<dbReference type="InterPro" id="IPR009057">
    <property type="entry name" value="Homeodomain-like_sf"/>
</dbReference>
<evidence type="ECO:0000256" key="2">
    <source>
        <dbReference type="ARBA" id="ARBA00023125"/>
    </source>
</evidence>
<dbReference type="InterPro" id="IPR018060">
    <property type="entry name" value="HTH_AraC"/>
</dbReference>
<accession>A0ABT5C2S2</accession>
<comment type="caution">
    <text evidence="5">The sequence shown here is derived from an EMBL/GenBank/DDBJ whole genome shotgun (WGS) entry which is preliminary data.</text>
</comment>
<feature type="domain" description="HTH araC/xylS-type" evidence="4">
    <location>
        <begin position="134"/>
        <end position="232"/>
    </location>
</feature>
<name>A0ABT5C2S2_9BACT</name>
<sequence length="234" mass="25525">MKIHAGAPVRGACRADRFVYTRGDVDLIPAGASDVWQEDDAGTSLILALSPSLLRRVAADMGLDPDKAGLEPRHQIRDPQIEHIAWALDAERRAGDPTGLLYRESLGVALAAHLLGRYKAPGRLRRGLSAPQLRRVTAYIEEHLDHDLSLDRLAGVAGVSASHLKTLFKRSTGVPVHEYVIQRRVERAKALLLRGDLPASQVAIEAGFAHQSHMARCMRRVLGVTPAKVAARAR</sequence>
<evidence type="ECO:0000313" key="5">
    <source>
        <dbReference type="EMBL" id="MDC0679492.1"/>
    </source>
</evidence>
<gene>
    <name evidence="5" type="ORF">POL72_17240</name>
</gene>
<keyword evidence="6" id="KW-1185">Reference proteome</keyword>
<dbReference type="Gene3D" id="1.10.10.60">
    <property type="entry name" value="Homeodomain-like"/>
    <property type="match status" value="1"/>
</dbReference>
<keyword evidence="1" id="KW-0805">Transcription regulation</keyword>
<keyword evidence="3" id="KW-0804">Transcription</keyword>
<dbReference type="InterPro" id="IPR050204">
    <property type="entry name" value="AraC_XylS_family_regulators"/>
</dbReference>
<organism evidence="5 6">
    <name type="scientific">Sorangium atrum</name>
    <dbReference type="NCBI Taxonomy" id="2995308"/>
    <lineage>
        <taxon>Bacteria</taxon>
        <taxon>Pseudomonadati</taxon>
        <taxon>Myxococcota</taxon>
        <taxon>Polyangia</taxon>
        <taxon>Polyangiales</taxon>
        <taxon>Polyangiaceae</taxon>
        <taxon>Sorangium</taxon>
    </lineage>
</organism>
<dbReference type="PROSITE" id="PS01124">
    <property type="entry name" value="HTH_ARAC_FAMILY_2"/>
    <property type="match status" value="1"/>
</dbReference>
<dbReference type="SMART" id="SM00342">
    <property type="entry name" value="HTH_ARAC"/>
    <property type="match status" value="1"/>
</dbReference>
<evidence type="ECO:0000313" key="6">
    <source>
        <dbReference type="Proteomes" id="UP001217485"/>
    </source>
</evidence>
<dbReference type="Proteomes" id="UP001217485">
    <property type="component" value="Unassembled WGS sequence"/>
</dbReference>
<evidence type="ECO:0000259" key="4">
    <source>
        <dbReference type="PROSITE" id="PS01124"/>
    </source>
</evidence>
<dbReference type="SUPFAM" id="SSF46689">
    <property type="entry name" value="Homeodomain-like"/>
    <property type="match status" value="2"/>
</dbReference>
<proteinExistence type="predicted"/>
<protein>
    <submittedName>
        <fullName evidence="5">AraC family transcriptional regulator</fullName>
    </submittedName>
</protein>
<keyword evidence="2" id="KW-0238">DNA-binding</keyword>
<dbReference type="RefSeq" id="WP_272096478.1">
    <property type="nucleotide sequence ID" value="NZ_JAQNDK010000002.1"/>
</dbReference>
<dbReference type="PANTHER" id="PTHR46796">
    <property type="entry name" value="HTH-TYPE TRANSCRIPTIONAL ACTIVATOR RHAS-RELATED"/>
    <property type="match status" value="1"/>
</dbReference>
<dbReference type="EMBL" id="JAQNDK010000002">
    <property type="protein sequence ID" value="MDC0679492.1"/>
    <property type="molecule type" value="Genomic_DNA"/>
</dbReference>
<evidence type="ECO:0000256" key="3">
    <source>
        <dbReference type="ARBA" id="ARBA00023163"/>
    </source>
</evidence>
<dbReference type="PANTHER" id="PTHR46796:SF6">
    <property type="entry name" value="ARAC SUBFAMILY"/>
    <property type="match status" value="1"/>
</dbReference>
<dbReference type="Pfam" id="PF12833">
    <property type="entry name" value="HTH_18"/>
    <property type="match status" value="1"/>
</dbReference>
<reference evidence="5 6" key="1">
    <citation type="submission" date="2023-01" db="EMBL/GenBank/DDBJ databases">
        <title>Minimal conservation of predation-associated metabolite biosynthetic gene clusters underscores biosynthetic potential of Myxococcota including descriptions for ten novel species: Archangium lansinium sp. nov., Myxococcus landrumus sp. nov., Nannocystis bai.</title>
        <authorList>
            <person name="Ahearne A."/>
            <person name="Stevens C."/>
            <person name="Dowd S."/>
        </authorList>
    </citation>
    <scope>NUCLEOTIDE SEQUENCE [LARGE SCALE GENOMIC DNA]</scope>
    <source>
        <strain evidence="5 6">WIWO2</strain>
    </source>
</reference>